<dbReference type="PROSITE" id="PS00444">
    <property type="entry name" value="POLYPRENYL_SYNTHASE_2"/>
    <property type="match status" value="1"/>
</dbReference>
<dbReference type="Pfam" id="PF16978">
    <property type="entry name" value="CRIM"/>
    <property type="match status" value="1"/>
</dbReference>
<evidence type="ECO:0000256" key="7">
    <source>
        <dbReference type="ARBA" id="ARBA00032380"/>
    </source>
</evidence>
<dbReference type="PANTHER" id="PTHR11525">
    <property type="entry name" value="FARNESYL-PYROPHOSPHATE SYNTHETASE"/>
    <property type="match status" value="1"/>
</dbReference>
<dbReference type="GO" id="GO:0046872">
    <property type="term" value="F:metal ion binding"/>
    <property type="evidence" value="ECO:0007669"/>
    <property type="project" value="UniProtKB-KW"/>
</dbReference>
<feature type="domain" description="CRIM" evidence="12">
    <location>
        <begin position="57"/>
        <end position="202"/>
    </location>
</feature>
<dbReference type="EMBL" id="JANIEX010001126">
    <property type="protein sequence ID" value="KAJ3560691.1"/>
    <property type="molecule type" value="Genomic_DNA"/>
</dbReference>
<dbReference type="GO" id="GO:0004337">
    <property type="term" value="F:(2E,6E)-farnesyl diphosphate synthase activity"/>
    <property type="evidence" value="ECO:0007669"/>
    <property type="project" value="UniProtKB-EC"/>
</dbReference>
<dbReference type="Gene3D" id="1.10.600.10">
    <property type="entry name" value="Farnesyl Diphosphate Synthase"/>
    <property type="match status" value="1"/>
</dbReference>
<dbReference type="InterPro" id="IPR031313">
    <property type="entry name" value="Sin1_PH_dom"/>
</dbReference>
<evidence type="ECO:0000256" key="8">
    <source>
        <dbReference type="ARBA" id="ARBA00032424"/>
    </source>
</evidence>
<keyword evidence="6" id="KW-0460">Magnesium</keyword>
<comment type="caution">
    <text evidence="14">The sequence shown here is derived from an EMBL/GenBank/DDBJ whole genome shotgun (WGS) entry which is preliminary data.</text>
</comment>
<dbReference type="Gene3D" id="2.30.29.30">
    <property type="entry name" value="Pleckstrin-homology domain (PH domain)/Phosphotyrosine-binding domain (PTB)"/>
    <property type="match status" value="1"/>
</dbReference>
<evidence type="ECO:0000259" key="12">
    <source>
        <dbReference type="Pfam" id="PF16978"/>
    </source>
</evidence>
<dbReference type="Pfam" id="PF00348">
    <property type="entry name" value="polyprenyl_synt"/>
    <property type="match status" value="1"/>
</dbReference>
<dbReference type="EC" id="2.5.1.1" evidence="3"/>
<dbReference type="GO" id="GO:0005737">
    <property type="term" value="C:cytoplasm"/>
    <property type="evidence" value="ECO:0007669"/>
    <property type="project" value="TreeGrafter"/>
</dbReference>
<reference evidence="14" key="1">
    <citation type="submission" date="2022-07" db="EMBL/GenBank/DDBJ databases">
        <title>Genome Sequence of Leucocoprinus birnbaumii.</title>
        <authorList>
            <person name="Buettner E."/>
        </authorList>
    </citation>
    <scope>NUCLEOTIDE SEQUENCE</scope>
    <source>
        <strain evidence="14">VT141</strain>
    </source>
</reference>
<evidence type="ECO:0000256" key="4">
    <source>
        <dbReference type="ARBA" id="ARBA00022679"/>
    </source>
</evidence>
<dbReference type="GO" id="GO:0004161">
    <property type="term" value="F:dimethylallyltranstransferase activity"/>
    <property type="evidence" value="ECO:0007669"/>
    <property type="project" value="UniProtKB-EC"/>
</dbReference>
<evidence type="ECO:0000256" key="3">
    <source>
        <dbReference type="ARBA" id="ARBA00012833"/>
    </source>
</evidence>
<keyword evidence="5" id="KW-0479">Metal-binding</keyword>
<comment type="cofactor">
    <cofactor evidence="1">
        <name>Mg(2+)</name>
        <dbReference type="ChEBI" id="CHEBI:18420"/>
    </cofactor>
</comment>
<dbReference type="SUPFAM" id="SSF48576">
    <property type="entry name" value="Terpenoid synthases"/>
    <property type="match status" value="1"/>
</dbReference>
<evidence type="ECO:0000256" key="5">
    <source>
        <dbReference type="ARBA" id="ARBA00022723"/>
    </source>
</evidence>
<dbReference type="InterPro" id="IPR000092">
    <property type="entry name" value="Polyprenyl_synt"/>
</dbReference>
<dbReference type="InterPro" id="IPR011993">
    <property type="entry name" value="PH-like_dom_sf"/>
</dbReference>
<proteinExistence type="predicted"/>
<name>A0AAD5VI94_9AGAR</name>
<protein>
    <recommendedName>
        <fullName evidence="10">(2E,6E)-farnesyl diphosphate synthase</fullName>
        <ecNumber evidence="3">2.5.1.1</ecNumber>
        <ecNumber evidence="2">2.5.1.10</ecNumber>
    </recommendedName>
    <alternativeName>
        <fullName evidence="9">Dimethylallyltranstransferase</fullName>
    </alternativeName>
    <alternativeName>
        <fullName evidence="8">Farnesyl diphosphate synthase</fullName>
    </alternativeName>
    <alternativeName>
        <fullName evidence="7">Geranyltranstransferase</fullName>
    </alternativeName>
</protein>
<gene>
    <name evidence="14" type="ORF">NP233_g10672</name>
</gene>
<evidence type="ECO:0000256" key="6">
    <source>
        <dbReference type="ARBA" id="ARBA00022842"/>
    </source>
</evidence>
<dbReference type="InterPro" id="IPR033749">
    <property type="entry name" value="Polyprenyl_synt_CS"/>
</dbReference>
<evidence type="ECO:0000256" key="10">
    <source>
        <dbReference type="ARBA" id="ARBA00032873"/>
    </source>
</evidence>
<dbReference type="CDD" id="cd00685">
    <property type="entry name" value="Trans_IPPS_HT"/>
    <property type="match status" value="1"/>
</dbReference>
<dbReference type="InterPro" id="IPR039702">
    <property type="entry name" value="FPS1-like"/>
</dbReference>
<evidence type="ECO:0000256" key="1">
    <source>
        <dbReference type="ARBA" id="ARBA00001946"/>
    </source>
</evidence>
<feature type="domain" description="SIN1-type PH" evidence="13">
    <location>
        <begin position="390"/>
        <end position="490"/>
    </location>
</feature>
<evidence type="ECO:0000259" key="13">
    <source>
        <dbReference type="Pfam" id="PF16979"/>
    </source>
</evidence>
<keyword evidence="4" id="KW-0808">Transferase</keyword>
<dbReference type="PANTHER" id="PTHR11525:SF0">
    <property type="entry name" value="FARNESYL PYROPHOSPHATE SYNTHASE"/>
    <property type="match status" value="1"/>
</dbReference>
<evidence type="ECO:0000256" key="11">
    <source>
        <dbReference type="SAM" id="MobiDB-lite"/>
    </source>
</evidence>
<dbReference type="GO" id="GO:0045337">
    <property type="term" value="P:farnesyl diphosphate biosynthetic process"/>
    <property type="evidence" value="ECO:0007669"/>
    <property type="project" value="TreeGrafter"/>
</dbReference>
<feature type="region of interest" description="Disordered" evidence="11">
    <location>
        <begin position="1"/>
        <end position="45"/>
    </location>
</feature>
<dbReference type="Pfam" id="PF16979">
    <property type="entry name" value="SIN1_PH"/>
    <property type="match status" value="1"/>
</dbReference>
<organism evidence="14 15">
    <name type="scientific">Leucocoprinus birnbaumii</name>
    <dbReference type="NCBI Taxonomy" id="56174"/>
    <lineage>
        <taxon>Eukaryota</taxon>
        <taxon>Fungi</taxon>
        <taxon>Dikarya</taxon>
        <taxon>Basidiomycota</taxon>
        <taxon>Agaricomycotina</taxon>
        <taxon>Agaricomycetes</taxon>
        <taxon>Agaricomycetidae</taxon>
        <taxon>Agaricales</taxon>
        <taxon>Agaricineae</taxon>
        <taxon>Agaricaceae</taxon>
        <taxon>Leucocoprinus</taxon>
    </lineage>
</organism>
<accession>A0AAD5VI94</accession>
<dbReference type="InterPro" id="IPR008949">
    <property type="entry name" value="Isoprenoid_synthase_dom_sf"/>
</dbReference>
<sequence>MLTPAVSNDDAATKVGSSSPSPIRNRSASGGSTKQPSPLGPDNLFARKKVLPIKPQQSALSGMLNGGKSSNPFTETYASVSGRSAPASTSVSVYFPHAKRPAGKPMDLTISRDATVEEVIGFALWTFWEEGWLPKLDEGLSGPSDPKWEDRISACGWIMRLAEDDGEVDDDFPPPDRLGKIVKFNADAYAILEATPAQIKQNREIEAKIQRPIKTTKKQPDTKLTLPNLTAPSAIGVPSLLTASWAGQSAPISTSLGPSSSHGPQIFLRVRVDMADAVLVSTTIPVSAGMYMQEALEMVCRRRKLTNPKEYALLLADRSILIPLDRTVASLQGKRELLLVKRSVLPTLGGNIVKGVGRTTDPNASIFKSTDTPEVQYTTPLDFETAYKSNQKYIIYRKMPMLVARQPRTLAVDGEWVHIMPLSNKAKNVFDSGRTSSYHIKTIADCQQSSKSSSTFKLVLTRGGGTTKRYDFEAENPKMASEIVQTIKGLKSSLERSGTLFSTLKSVLTLTIMTDQASPTKMFEQVYDRITSDLVNEWRKEGVPEEAITRYKKSLDYNLLGGKMYRGVTVVNTAQILKRHPLSEDEYLKAAVLGWCVELGHAHGLVTDDIMDESMTRRFRPCWYRNLGIGLTAISDSAIGFWSIHRLLRLYFRKDPYYVDLLELFLESRWQTEIGQLIDLITALEETNTSTFSLERHSTLVIWKTAFYSFYLPVACAMYLCGITRTPVAPLDPSKSAEDPYEVAKSILLLLGEYFQVQDDYLDFAGTPAQIGKIGTDIIDKKMLMVYQYCSTPRHACSTQNAHRALREEA</sequence>
<dbReference type="EC" id="2.5.1.10" evidence="2"/>
<evidence type="ECO:0000313" key="15">
    <source>
        <dbReference type="Proteomes" id="UP001213000"/>
    </source>
</evidence>
<evidence type="ECO:0000256" key="2">
    <source>
        <dbReference type="ARBA" id="ARBA00012439"/>
    </source>
</evidence>
<dbReference type="AlphaFoldDB" id="A0AAD5VI94"/>
<dbReference type="Proteomes" id="UP001213000">
    <property type="component" value="Unassembled WGS sequence"/>
</dbReference>
<evidence type="ECO:0000313" key="14">
    <source>
        <dbReference type="EMBL" id="KAJ3560691.1"/>
    </source>
</evidence>
<feature type="compositionally biased region" description="Polar residues" evidence="11">
    <location>
        <begin position="15"/>
        <end position="36"/>
    </location>
</feature>
<evidence type="ECO:0000256" key="9">
    <source>
        <dbReference type="ARBA" id="ARBA00032448"/>
    </source>
</evidence>
<dbReference type="InterPro" id="IPR031567">
    <property type="entry name" value="CRIM_dom"/>
</dbReference>
<dbReference type="SFLD" id="SFLDS00005">
    <property type="entry name" value="Isoprenoid_Synthase_Type_I"/>
    <property type="match status" value="1"/>
</dbReference>
<keyword evidence="15" id="KW-1185">Reference proteome</keyword>